<dbReference type="AlphaFoldDB" id="A0A812JB92"/>
<keyword evidence="2" id="KW-1185">Reference proteome</keyword>
<gene>
    <name evidence="1" type="ORF">SNAT2548_LOCUS5940</name>
</gene>
<organism evidence="1 2">
    <name type="scientific">Symbiodinium natans</name>
    <dbReference type="NCBI Taxonomy" id="878477"/>
    <lineage>
        <taxon>Eukaryota</taxon>
        <taxon>Sar</taxon>
        <taxon>Alveolata</taxon>
        <taxon>Dinophyceae</taxon>
        <taxon>Suessiales</taxon>
        <taxon>Symbiodiniaceae</taxon>
        <taxon>Symbiodinium</taxon>
    </lineage>
</organism>
<dbReference type="Proteomes" id="UP000604046">
    <property type="component" value="Unassembled WGS sequence"/>
</dbReference>
<sequence>MQLRQRGVGTSGWISCPYRAWAKSKLISPAPKCCREKFNRPESVRDSQIKEVRWSAAHATGAMHACKPLLGGSGMFCSLPIVALHPKAATDIGIAVLFLWRQDQFTCTA</sequence>
<proteinExistence type="predicted"/>
<comment type="caution">
    <text evidence="1">The sequence shown here is derived from an EMBL/GenBank/DDBJ whole genome shotgun (WGS) entry which is preliminary data.</text>
</comment>
<evidence type="ECO:0000313" key="1">
    <source>
        <dbReference type="EMBL" id="CAE7200332.1"/>
    </source>
</evidence>
<dbReference type="EMBL" id="CAJNDS010000385">
    <property type="protein sequence ID" value="CAE7200332.1"/>
    <property type="molecule type" value="Genomic_DNA"/>
</dbReference>
<reference evidence="1" key="1">
    <citation type="submission" date="2021-02" db="EMBL/GenBank/DDBJ databases">
        <authorList>
            <person name="Dougan E. K."/>
            <person name="Rhodes N."/>
            <person name="Thang M."/>
            <person name="Chan C."/>
        </authorList>
    </citation>
    <scope>NUCLEOTIDE SEQUENCE</scope>
</reference>
<protein>
    <submittedName>
        <fullName evidence="1">Uncharacterized protein</fullName>
    </submittedName>
</protein>
<evidence type="ECO:0000313" key="2">
    <source>
        <dbReference type="Proteomes" id="UP000604046"/>
    </source>
</evidence>
<accession>A0A812JB92</accession>
<name>A0A812JB92_9DINO</name>